<dbReference type="Proteomes" id="UP000027222">
    <property type="component" value="Unassembled WGS sequence"/>
</dbReference>
<evidence type="ECO:0000256" key="5">
    <source>
        <dbReference type="ARBA" id="ARBA00022490"/>
    </source>
</evidence>
<keyword evidence="7" id="KW-0256">Endoplasmic reticulum</keyword>
<dbReference type="STRING" id="685588.A0A067TKC2"/>
<feature type="compositionally biased region" description="Pro residues" evidence="11">
    <location>
        <begin position="193"/>
        <end position="208"/>
    </location>
</feature>
<comment type="similarity">
    <text evidence="3">Belongs to the proteasome inhibitor PI31 family.</text>
</comment>
<reference evidence="15" key="1">
    <citation type="journal article" date="2014" name="Proc. Natl. Acad. Sci. U.S.A.">
        <title>Extensive sampling of basidiomycete genomes demonstrates inadequacy of the white-rot/brown-rot paradigm for wood decay fungi.</title>
        <authorList>
            <person name="Riley R."/>
            <person name="Salamov A.A."/>
            <person name="Brown D.W."/>
            <person name="Nagy L.G."/>
            <person name="Floudas D."/>
            <person name="Held B.W."/>
            <person name="Levasseur A."/>
            <person name="Lombard V."/>
            <person name="Morin E."/>
            <person name="Otillar R."/>
            <person name="Lindquist E.A."/>
            <person name="Sun H."/>
            <person name="LaButti K.M."/>
            <person name="Schmutz J."/>
            <person name="Jabbour D."/>
            <person name="Luo H."/>
            <person name="Baker S.E."/>
            <person name="Pisabarro A.G."/>
            <person name="Walton J.D."/>
            <person name="Blanchette R.A."/>
            <person name="Henrissat B."/>
            <person name="Martin F."/>
            <person name="Cullen D."/>
            <person name="Hibbett D.S."/>
            <person name="Grigoriev I.V."/>
        </authorList>
    </citation>
    <scope>NUCLEOTIDE SEQUENCE [LARGE SCALE GENOMIC DNA]</scope>
    <source>
        <strain evidence="15">CBS 339.88</strain>
    </source>
</reference>
<dbReference type="PANTHER" id="PTHR13266">
    <property type="entry name" value="PROTEASOME INHIBITOR"/>
    <property type="match status" value="1"/>
</dbReference>
<keyword evidence="5" id="KW-0963">Cytoplasm</keyword>
<feature type="domain" description="PI31 proteasome regulator C-terminal" evidence="12">
    <location>
        <begin position="228"/>
        <end position="298"/>
    </location>
</feature>
<dbReference type="Pfam" id="PF11566">
    <property type="entry name" value="PI31_Prot_N"/>
    <property type="match status" value="1"/>
</dbReference>
<dbReference type="Gene3D" id="3.40.1000.30">
    <property type="match status" value="1"/>
</dbReference>
<proteinExistence type="inferred from homology"/>
<evidence type="ECO:0000256" key="8">
    <source>
        <dbReference type="ARBA" id="ARBA00022942"/>
    </source>
</evidence>
<feature type="compositionally biased region" description="Polar residues" evidence="11">
    <location>
        <begin position="181"/>
        <end position="191"/>
    </location>
</feature>
<evidence type="ECO:0000256" key="7">
    <source>
        <dbReference type="ARBA" id="ARBA00022824"/>
    </source>
</evidence>
<comment type="subcellular location">
    <subcellularLocation>
        <location evidence="2">Cytoplasm</location>
    </subcellularLocation>
    <subcellularLocation>
        <location evidence="1">Endoplasmic reticulum</location>
    </subcellularLocation>
</comment>
<dbReference type="OrthoDB" id="68090at2759"/>
<dbReference type="PANTHER" id="PTHR13266:SF1">
    <property type="entry name" value="PROTEASOME INHIBITOR PI31 SUBUNIT"/>
    <property type="match status" value="1"/>
</dbReference>
<evidence type="ECO:0000256" key="3">
    <source>
        <dbReference type="ARBA" id="ARBA00006405"/>
    </source>
</evidence>
<keyword evidence="15" id="KW-1185">Reference proteome</keyword>
<keyword evidence="8" id="KW-0647">Proteasome</keyword>
<dbReference type="GO" id="GO:0000502">
    <property type="term" value="C:proteasome complex"/>
    <property type="evidence" value="ECO:0007669"/>
    <property type="project" value="UniProtKB-KW"/>
</dbReference>
<sequence>MTNDILDPSAVLSLLPTLLPPDNRSLASPQDGIAALVHAALSVLAFRLIAVDESSSSQASSSNVLPSNWNKSGPGNYAFKYRHDQSSLEFLVKLSKLGTRAIINAIALESDKVATLDIATDDFTSPSFYPYNLDAPGSDVRPLVHGFISSNRVSDFLSQFKLKIVQKLVPGLRKDGYTEETGPSASSSANTPPRDPVVPRPRPRPPPDAPDHFPYLPRPEFPRNPLEIGRRDLDPFPTNPFAPASLFPPGSGDGMFVGPEHPIFGMGRANNSPGIWGGDGYLPPMGAPPGARFDPVGPVFPNRNRFGPAGRGRQPENPDNDEFMPPGTGDMFM</sequence>
<dbReference type="Pfam" id="PF08577">
    <property type="entry name" value="PI31_Prot_C"/>
    <property type="match status" value="1"/>
</dbReference>
<dbReference type="GO" id="GO:0043161">
    <property type="term" value="P:proteasome-mediated ubiquitin-dependent protein catabolic process"/>
    <property type="evidence" value="ECO:0007669"/>
    <property type="project" value="InterPro"/>
</dbReference>
<gene>
    <name evidence="14" type="ORF">GALMADRAFT_85916</name>
</gene>
<name>A0A067TKC2_GALM3</name>
<comment type="function">
    <text evidence="10">Plays an important role in control of proteasome function. Inhibits the hydrolysis of protein and peptide substrates by the 20S proteasome. Also inhibits the activation of the proteasome by the proteasome regulatory proteins PA700 and PA28.</text>
</comment>
<evidence type="ECO:0000313" key="15">
    <source>
        <dbReference type="Proteomes" id="UP000027222"/>
    </source>
</evidence>
<dbReference type="InterPro" id="IPR045128">
    <property type="entry name" value="PI31-like"/>
</dbReference>
<dbReference type="InterPro" id="IPR021625">
    <property type="entry name" value="PI31_Prot_N"/>
</dbReference>
<evidence type="ECO:0000259" key="12">
    <source>
        <dbReference type="Pfam" id="PF08577"/>
    </source>
</evidence>
<evidence type="ECO:0000259" key="13">
    <source>
        <dbReference type="Pfam" id="PF11566"/>
    </source>
</evidence>
<keyword evidence="6" id="KW-0597">Phosphoprotein</keyword>
<feature type="region of interest" description="Disordered" evidence="11">
    <location>
        <begin position="294"/>
        <end position="333"/>
    </location>
</feature>
<keyword evidence="9" id="KW-0007">Acetylation</keyword>
<feature type="region of interest" description="Disordered" evidence="11">
    <location>
        <begin position="174"/>
        <end position="247"/>
    </location>
</feature>
<dbReference type="AlphaFoldDB" id="A0A067TKC2"/>
<evidence type="ECO:0000256" key="2">
    <source>
        <dbReference type="ARBA" id="ARBA00004496"/>
    </source>
</evidence>
<evidence type="ECO:0000256" key="4">
    <source>
        <dbReference type="ARBA" id="ARBA00022481"/>
    </source>
</evidence>
<evidence type="ECO:0000256" key="1">
    <source>
        <dbReference type="ARBA" id="ARBA00004240"/>
    </source>
</evidence>
<evidence type="ECO:0000256" key="11">
    <source>
        <dbReference type="SAM" id="MobiDB-lite"/>
    </source>
</evidence>
<evidence type="ECO:0000256" key="10">
    <source>
        <dbReference type="ARBA" id="ARBA00024805"/>
    </source>
</evidence>
<dbReference type="InterPro" id="IPR013886">
    <property type="entry name" value="PI31_Prot_C"/>
</dbReference>
<dbReference type="GO" id="GO:0005783">
    <property type="term" value="C:endoplasmic reticulum"/>
    <property type="evidence" value="ECO:0007669"/>
    <property type="project" value="UniProtKB-SubCell"/>
</dbReference>
<organism evidence="14 15">
    <name type="scientific">Galerina marginata (strain CBS 339.88)</name>
    <dbReference type="NCBI Taxonomy" id="685588"/>
    <lineage>
        <taxon>Eukaryota</taxon>
        <taxon>Fungi</taxon>
        <taxon>Dikarya</taxon>
        <taxon>Basidiomycota</taxon>
        <taxon>Agaricomycotina</taxon>
        <taxon>Agaricomycetes</taxon>
        <taxon>Agaricomycetidae</taxon>
        <taxon>Agaricales</taxon>
        <taxon>Agaricineae</taxon>
        <taxon>Strophariaceae</taxon>
        <taxon>Galerina</taxon>
    </lineage>
</organism>
<dbReference type="GO" id="GO:0070628">
    <property type="term" value="F:proteasome binding"/>
    <property type="evidence" value="ECO:0007669"/>
    <property type="project" value="InterPro"/>
</dbReference>
<evidence type="ECO:0000256" key="9">
    <source>
        <dbReference type="ARBA" id="ARBA00022990"/>
    </source>
</evidence>
<keyword evidence="4" id="KW-0488">Methylation</keyword>
<feature type="domain" description="PI31 proteasome regulator N-terminal" evidence="13">
    <location>
        <begin position="24"/>
        <end position="175"/>
    </location>
</feature>
<dbReference type="EMBL" id="KL142368">
    <property type="protein sequence ID" value="KDR83591.1"/>
    <property type="molecule type" value="Genomic_DNA"/>
</dbReference>
<dbReference type="GO" id="GO:0004866">
    <property type="term" value="F:endopeptidase inhibitor activity"/>
    <property type="evidence" value="ECO:0007669"/>
    <property type="project" value="InterPro"/>
</dbReference>
<evidence type="ECO:0000313" key="14">
    <source>
        <dbReference type="EMBL" id="KDR83591.1"/>
    </source>
</evidence>
<evidence type="ECO:0000256" key="6">
    <source>
        <dbReference type="ARBA" id="ARBA00022553"/>
    </source>
</evidence>
<accession>A0A067TKC2</accession>
<dbReference type="HOGENOM" id="CLU_044125_0_0_1"/>
<protein>
    <submittedName>
        <fullName evidence="14">Uncharacterized protein</fullName>
    </submittedName>
</protein>